<evidence type="ECO:0000259" key="3">
    <source>
        <dbReference type="PROSITE" id="PS50994"/>
    </source>
</evidence>
<sequence length="430" mass="49828">PLLENLQEKTKADEILREVITYLHEGWPDIHQIHGEMKHMYRLRNDLQLSNGLVYYGTRLVVPQTLRKTVLNLLHETHLGSSKINSLVHEFYYWPGIHSDVHNMILSCAVCQKYSRSNTKAPLISHEIPGTPFAKIAADIAEINGVNYLIVIDYFSRWLEVYQTNNKNSSTIIKKFKEIFSRFGIPQTLIADNMPFNSSEMQQFAKEWKFSIITSSPYYPKSNGLAEKAVGIFKNMFRKASENKQDLELYLLNYRNAPVAGLQYSPSQLLNSRHLRTKMPVNDQALIPKVVPESIVTQMEENQVLQKFYYDQTAREKNEEFTVGQEVLVQNLNNKLWEKGRVLRKLSQPRSYLIKHNNGSVQRRNSVHLRKYNKPGLQCDKEIIQGEENRPRSEVQSRIITPSHSRNPKAYQPGMSRSGRTLRVPTKMNL</sequence>
<dbReference type="PANTHER" id="PTHR37984:SF5">
    <property type="entry name" value="PROTEIN NYNRIN-LIKE"/>
    <property type="match status" value="1"/>
</dbReference>
<dbReference type="PANTHER" id="PTHR37984">
    <property type="entry name" value="PROTEIN CBG26694"/>
    <property type="match status" value="1"/>
</dbReference>
<dbReference type="AlphaFoldDB" id="A0A1B6GJR9"/>
<dbReference type="InterPro" id="IPR041588">
    <property type="entry name" value="Integrase_H2C2"/>
</dbReference>
<gene>
    <name evidence="4" type="ORF">g.22091</name>
</gene>
<reference evidence="4" key="1">
    <citation type="submission" date="2015-11" db="EMBL/GenBank/DDBJ databases">
        <title>De novo transcriptome assembly of four potential Pierce s Disease insect vectors from Arizona vineyards.</title>
        <authorList>
            <person name="Tassone E.E."/>
        </authorList>
    </citation>
    <scope>NUCLEOTIDE SEQUENCE</scope>
</reference>
<evidence type="ECO:0000313" key="4">
    <source>
        <dbReference type="EMBL" id="JAS62694.1"/>
    </source>
</evidence>
<feature type="non-terminal residue" evidence="4">
    <location>
        <position position="1"/>
    </location>
</feature>
<dbReference type="Gene3D" id="3.30.420.10">
    <property type="entry name" value="Ribonuclease H-like superfamily/Ribonuclease H"/>
    <property type="match status" value="1"/>
</dbReference>
<dbReference type="Pfam" id="PF00665">
    <property type="entry name" value="rve"/>
    <property type="match status" value="1"/>
</dbReference>
<feature type="region of interest" description="Disordered" evidence="2">
    <location>
        <begin position="387"/>
        <end position="430"/>
    </location>
</feature>
<dbReference type="GO" id="GO:0003676">
    <property type="term" value="F:nucleic acid binding"/>
    <property type="evidence" value="ECO:0007669"/>
    <property type="project" value="InterPro"/>
</dbReference>
<dbReference type="SUPFAM" id="SSF53098">
    <property type="entry name" value="Ribonuclease H-like"/>
    <property type="match status" value="1"/>
</dbReference>
<dbReference type="EMBL" id="GECZ01007075">
    <property type="protein sequence ID" value="JAS62694.1"/>
    <property type="molecule type" value="Transcribed_RNA"/>
</dbReference>
<dbReference type="EC" id="2.7.7.49" evidence="1"/>
<dbReference type="Pfam" id="PF17921">
    <property type="entry name" value="Integrase_H2C2"/>
    <property type="match status" value="1"/>
</dbReference>
<protein>
    <recommendedName>
        <fullName evidence="1">RNA-directed DNA polymerase</fullName>
        <ecNumber evidence="1">2.7.7.49</ecNumber>
    </recommendedName>
</protein>
<dbReference type="FunFam" id="3.30.420.10:FF:000063">
    <property type="entry name" value="Retrovirus-related Pol polyprotein from transposon 297-like Protein"/>
    <property type="match status" value="1"/>
</dbReference>
<dbReference type="FunFam" id="1.10.340.70:FF:000004">
    <property type="entry name" value="Retrovirus-related Pol polyprotein from transposon 297-like Protein"/>
    <property type="match status" value="1"/>
</dbReference>
<dbReference type="InterPro" id="IPR001584">
    <property type="entry name" value="Integrase_cat-core"/>
</dbReference>
<dbReference type="Gene3D" id="1.10.340.70">
    <property type="match status" value="1"/>
</dbReference>
<feature type="compositionally biased region" description="Polar residues" evidence="2">
    <location>
        <begin position="396"/>
        <end position="405"/>
    </location>
</feature>
<name>A0A1B6GJR9_9HEMI</name>
<proteinExistence type="predicted"/>
<evidence type="ECO:0000256" key="2">
    <source>
        <dbReference type="SAM" id="MobiDB-lite"/>
    </source>
</evidence>
<organism evidence="4">
    <name type="scientific">Cuerna arida</name>
    <dbReference type="NCBI Taxonomy" id="1464854"/>
    <lineage>
        <taxon>Eukaryota</taxon>
        <taxon>Metazoa</taxon>
        <taxon>Ecdysozoa</taxon>
        <taxon>Arthropoda</taxon>
        <taxon>Hexapoda</taxon>
        <taxon>Insecta</taxon>
        <taxon>Pterygota</taxon>
        <taxon>Neoptera</taxon>
        <taxon>Paraneoptera</taxon>
        <taxon>Hemiptera</taxon>
        <taxon>Auchenorrhyncha</taxon>
        <taxon>Membracoidea</taxon>
        <taxon>Cicadellidae</taxon>
        <taxon>Cicadellinae</taxon>
        <taxon>Proconiini</taxon>
        <taxon>Cuerna</taxon>
    </lineage>
</organism>
<feature type="domain" description="Integrase catalytic" evidence="3">
    <location>
        <begin position="128"/>
        <end position="300"/>
    </location>
</feature>
<dbReference type="InterPro" id="IPR036397">
    <property type="entry name" value="RNaseH_sf"/>
</dbReference>
<dbReference type="GO" id="GO:0003964">
    <property type="term" value="F:RNA-directed DNA polymerase activity"/>
    <property type="evidence" value="ECO:0007669"/>
    <property type="project" value="UniProtKB-EC"/>
</dbReference>
<evidence type="ECO:0000256" key="1">
    <source>
        <dbReference type="ARBA" id="ARBA00012493"/>
    </source>
</evidence>
<accession>A0A1B6GJR9</accession>
<dbReference type="PROSITE" id="PS50994">
    <property type="entry name" value="INTEGRASE"/>
    <property type="match status" value="1"/>
</dbReference>
<dbReference type="InterPro" id="IPR050951">
    <property type="entry name" value="Retrovirus_Pol_polyprotein"/>
</dbReference>
<dbReference type="GO" id="GO:0015074">
    <property type="term" value="P:DNA integration"/>
    <property type="evidence" value="ECO:0007669"/>
    <property type="project" value="InterPro"/>
</dbReference>
<dbReference type="InterPro" id="IPR012337">
    <property type="entry name" value="RNaseH-like_sf"/>
</dbReference>